<dbReference type="InterPro" id="IPR010908">
    <property type="entry name" value="Longin_dom"/>
</dbReference>
<evidence type="ECO:0000259" key="4">
    <source>
        <dbReference type="PROSITE" id="PS50859"/>
    </source>
</evidence>
<dbReference type="InterPro" id="IPR011012">
    <property type="entry name" value="Longin-like_dom_sf"/>
</dbReference>
<dbReference type="PANTHER" id="PTHR21136">
    <property type="entry name" value="SNARE PROTEINS"/>
    <property type="match status" value="1"/>
</dbReference>
<evidence type="ECO:0000313" key="5">
    <source>
        <dbReference type="EMBL" id="CAK9329275.1"/>
    </source>
</evidence>
<sequence length="166" mass="18622">MPLMHLRTSRNAHCVPSACLRLPLVPLWLSDCAPPRDMLACRATNVPARPVGASSTLWSRGWCVRLHTCGQSRFIYTCDARTFNYLLNNGFTYCAVAVEAAGRQIPMACLERIKEDFDKRYSGGKATIAVAKSLNKEFGPKMKNHMQYCVDHPEESSKLMQVKAQK</sequence>
<evidence type="ECO:0000256" key="1">
    <source>
        <dbReference type="ARBA" id="ARBA00008025"/>
    </source>
</evidence>
<dbReference type="InterPro" id="IPR051097">
    <property type="entry name" value="Synaptobrevin-like_transport"/>
</dbReference>
<dbReference type="Gene3D" id="3.30.450.50">
    <property type="entry name" value="Longin domain"/>
    <property type="match status" value="1"/>
</dbReference>
<dbReference type="Proteomes" id="UP001642487">
    <property type="component" value="Chromosome 9"/>
</dbReference>
<name>A0ABP0ZBV6_9ROSI</name>
<dbReference type="Pfam" id="PF13774">
    <property type="entry name" value="Longin"/>
    <property type="match status" value="1"/>
</dbReference>
<protein>
    <recommendedName>
        <fullName evidence="4">Longin domain-containing protein</fullName>
    </recommendedName>
</protein>
<dbReference type="CDD" id="cd14824">
    <property type="entry name" value="Longin"/>
    <property type="match status" value="1"/>
</dbReference>
<dbReference type="SUPFAM" id="SSF64356">
    <property type="entry name" value="SNARE-like"/>
    <property type="match status" value="1"/>
</dbReference>
<dbReference type="EMBL" id="OZ021743">
    <property type="protein sequence ID" value="CAK9329275.1"/>
    <property type="molecule type" value="Genomic_DNA"/>
</dbReference>
<evidence type="ECO:0000256" key="3">
    <source>
        <dbReference type="ARBA" id="ARBA00046280"/>
    </source>
</evidence>
<dbReference type="PANTHER" id="PTHR21136:SF168">
    <property type="entry name" value="VESICLE-ASSOCIATED MEMBRANE PROTEIN 9"/>
    <property type="match status" value="1"/>
</dbReference>
<proteinExistence type="inferred from homology"/>
<keyword evidence="6" id="KW-1185">Reference proteome</keyword>
<reference evidence="5 6" key="1">
    <citation type="submission" date="2024-03" db="EMBL/GenBank/DDBJ databases">
        <authorList>
            <person name="Gkanogiannis A."/>
            <person name="Becerra Lopez-Lavalle L."/>
        </authorList>
    </citation>
    <scope>NUCLEOTIDE SEQUENCE [LARGE SCALE GENOMIC DNA]</scope>
</reference>
<feature type="domain" description="Longin" evidence="4">
    <location>
        <begin position="65"/>
        <end position="142"/>
    </location>
</feature>
<evidence type="ECO:0000313" key="6">
    <source>
        <dbReference type="Proteomes" id="UP001642487"/>
    </source>
</evidence>
<comment type="similarity">
    <text evidence="1">Belongs to the synaptobrevin family.</text>
</comment>
<evidence type="ECO:0000256" key="2">
    <source>
        <dbReference type="ARBA" id="ARBA00023136"/>
    </source>
</evidence>
<keyword evidence="2" id="KW-0472">Membrane</keyword>
<comment type="subcellular location">
    <subcellularLocation>
        <location evidence="3">Endomembrane system</location>
        <topology evidence="3">Single-pass type IV membrane protein</topology>
    </subcellularLocation>
</comment>
<dbReference type="SMART" id="SM01270">
    <property type="entry name" value="Longin"/>
    <property type="match status" value="1"/>
</dbReference>
<organism evidence="5 6">
    <name type="scientific">Citrullus colocynthis</name>
    <name type="common">colocynth</name>
    <dbReference type="NCBI Taxonomy" id="252529"/>
    <lineage>
        <taxon>Eukaryota</taxon>
        <taxon>Viridiplantae</taxon>
        <taxon>Streptophyta</taxon>
        <taxon>Embryophyta</taxon>
        <taxon>Tracheophyta</taxon>
        <taxon>Spermatophyta</taxon>
        <taxon>Magnoliopsida</taxon>
        <taxon>eudicotyledons</taxon>
        <taxon>Gunneridae</taxon>
        <taxon>Pentapetalae</taxon>
        <taxon>rosids</taxon>
        <taxon>fabids</taxon>
        <taxon>Cucurbitales</taxon>
        <taxon>Cucurbitaceae</taxon>
        <taxon>Benincaseae</taxon>
        <taxon>Citrullus</taxon>
    </lineage>
</organism>
<dbReference type="PROSITE" id="PS50859">
    <property type="entry name" value="LONGIN"/>
    <property type="match status" value="1"/>
</dbReference>
<gene>
    <name evidence="5" type="ORF">CITCOLO1_LOCUS21719</name>
</gene>
<accession>A0ABP0ZBV6</accession>